<keyword evidence="5 11" id="KW-0418">Kinase</keyword>
<keyword evidence="2 11" id="KW-0723">Serine/threonine-protein kinase</keyword>
<evidence type="ECO:0000256" key="8">
    <source>
        <dbReference type="SAM" id="MobiDB-lite"/>
    </source>
</evidence>
<evidence type="ECO:0000256" key="2">
    <source>
        <dbReference type="ARBA" id="ARBA00022527"/>
    </source>
</evidence>
<dbReference type="InterPro" id="IPR008271">
    <property type="entry name" value="Ser/Thr_kinase_AS"/>
</dbReference>
<dbReference type="InterPro" id="IPR000719">
    <property type="entry name" value="Prot_kinase_dom"/>
</dbReference>
<accession>A0A401YNR2</accession>
<dbReference type="EMBL" id="BIFH01000020">
    <property type="protein sequence ID" value="GCD96262.1"/>
    <property type="molecule type" value="Genomic_DNA"/>
</dbReference>
<dbReference type="Gene3D" id="1.10.510.10">
    <property type="entry name" value="Transferase(Phosphotransferase) domain 1"/>
    <property type="match status" value="1"/>
</dbReference>
<feature type="region of interest" description="Disordered" evidence="8">
    <location>
        <begin position="299"/>
        <end position="353"/>
    </location>
</feature>
<evidence type="ECO:0000313" key="12">
    <source>
        <dbReference type="Proteomes" id="UP000286931"/>
    </source>
</evidence>
<proteinExistence type="predicted"/>
<evidence type="ECO:0000256" key="3">
    <source>
        <dbReference type="ARBA" id="ARBA00022679"/>
    </source>
</evidence>
<protein>
    <recommendedName>
        <fullName evidence="1">non-specific serine/threonine protein kinase</fullName>
        <ecNumber evidence="1">2.7.11.1</ecNumber>
    </recommendedName>
</protein>
<evidence type="ECO:0000256" key="6">
    <source>
        <dbReference type="ARBA" id="ARBA00022840"/>
    </source>
</evidence>
<keyword evidence="6 7" id="KW-0067">ATP-binding</keyword>
<feature type="compositionally biased region" description="Low complexity" evidence="8">
    <location>
        <begin position="397"/>
        <end position="423"/>
    </location>
</feature>
<dbReference type="CDD" id="cd14014">
    <property type="entry name" value="STKc_PknB_like"/>
    <property type="match status" value="1"/>
</dbReference>
<dbReference type="SMART" id="SM00220">
    <property type="entry name" value="S_TKc"/>
    <property type="match status" value="1"/>
</dbReference>
<dbReference type="Gene3D" id="3.30.200.20">
    <property type="entry name" value="Phosphorylase Kinase, domain 1"/>
    <property type="match status" value="1"/>
</dbReference>
<dbReference type="InterPro" id="IPR017441">
    <property type="entry name" value="Protein_kinase_ATP_BS"/>
</dbReference>
<dbReference type="PROSITE" id="PS50011">
    <property type="entry name" value="PROTEIN_KINASE_DOM"/>
    <property type="match status" value="1"/>
</dbReference>
<evidence type="ECO:0000256" key="7">
    <source>
        <dbReference type="PROSITE-ProRule" id="PRU10141"/>
    </source>
</evidence>
<feature type="compositionally biased region" description="Pro residues" evidence="8">
    <location>
        <begin position="301"/>
        <end position="324"/>
    </location>
</feature>
<keyword evidence="3" id="KW-0808">Transferase</keyword>
<feature type="compositionally biased region" description="Pro residues" evidence="8">
    <location>
        <begin position="433"/>
        <end position="453"/>
    </location>
</feature>
<evidence type="ECO:0000256" key="1">
    <source>
        <dbReference type="ARBA" id="ARBA00012513"/>
    </source>
</evidence>
<evidence type="ECO:0000256" key="4">
    <source>
        <dbReference type="ARBA" id="ARBA00022741"/>
    </source>
</evidence>
<dbReference type="GO" id="GO:0005524">
    <property type="term" value="F:ATP binding"/>
    <property type="evidence" value="ECO:0007669"/>
    <property type="project" value="UniProtKB-UniRule"/>
</dbReference>
<keyword evidence="4 7" id="KW-0547">Nucleotide-binding</keyword>
<feature type="region of interest" description="Disordered" evidence="8">
    <location>
        <begin position="388"/>
        <end position="471"/>
    </location>
</feature>
<evidence type="ECO:0000256" key="9">
    <source>
        <dbReference type="SAM" id="Phobius"/>
    </source>
</evidence>
<feature type="domain" description="Protein kinase" evidence="10">
    <location>
        <begin position="27"/>
        <end position="289"/>
    </location>
</feature>
<dbReference type="SUPFAM" id="SSF56112">
    <property type="entry name" value="Protein kinase-like (PK-like)"/>
    <property type="match status" value="1"/>
</dbReference>
<name>A0A401YNR2_9ACTN</name>
<evidence type="ECO:0000259" key="10">
    <source>
        <dbReference type="PROSITE" id="PS50011"/>
    </source>
</evidence>
<keyword evidence="9" id="KW-0812">Transmembrane</keyword>
<dbReference type="PROSITE" id="PS00108">
    <property type="entry name" value="PROTEIN_KINASE_ST"/>
    <property type="match status" value="1"/>
</dbReference>
<dbReference type="Pfam" id="PF00069">
    <property type="entry name" value="Pkinase"/>
    <property type="match status" value="1"/>
</dbReference>
<dbReference type="Proteomes" id="UP000286931">
    <property type="component" value="Unassembled WGS sequence"/>
</dbReference>
<dbReference type="GO" id="GO:0004674">
    <property type="term" value="F:protein serine/threonine kinase activity"/>
    <property type="evidence" value="ECO:0007669"/>
    <property type="project" value="UniProtKB-KW"/>
</dbReference>
<dbReference type="PANTHER" id="PTHR43289:SF6">
    <property type="entry name" value="SERINE_THREONINE-PROTEIN KINASE NEKL-3"/>
    <property type="match status" value="1"/>
</dbReference>
<feature type="binding site" evidence="7">
    <location>
        <position position="56"/>
    </location>
    <ligand>
        <name>ATP</name>
        <dbReference type="ChEBI" id="CHEBI:30616"/>
    </ligand>
</feature>
<dbReference type="InterPro" id="IPR011009">
    <property type="entry name" value="Kinase-like_dom_sf"/>
</dbReference>
<reference evidence="11 12" key="1">
    <citation type="submission" date="2018-12" db="EMBL/GenBank/DDBJ databases">
        <title>Draft genome sequence of Embleya hyalina NBRC 13850T.</title>
        <authorList>
            <person name="Komaki H."/>
            <person name="Hosoyama A."/>
            <person name="Kimura A."/>
            <person name="Ichikawa N."/>
            <person name="Tamura T."/>
        </authorList>
    </citation>
    <scope>NUCLEOTIDE SEQUENCE [LARGE SCALE GENOMIC DNA]</scope>
    <source>
        <strain evidence="11 12">NBRC 13850</strain>
    </source>
</reference>
<organism evidence="11 12">
    <name type="scientific">Embleya hyalina</name>
    <dbReference type="NCBI Taxonomy" id="516124"/>
    <lineage>
        <taxon>Bacteria</taxon>
        <taxon>Bacillati</taxon>
        <taxon>Actinomycetota</taxon>
        <taxon>Actinomycetes</taxon>
        <taxon>Kitasatosporales</taxon>
        <taxon>Streptomycetaceae</taxon>
        <taxon>Embleya</taxon>
    </lineage>
</organism>
<evidence type="ECO:0000313" key="11">
    <source>
        <dbReference type="EMBL" id="GCD96262.1"/>
    </source>
</evidence>
<dbReference type="PROSITE" id="PS00107">
    <property type="entry name" value="PROTEIN_KINASE_ATP"/>
    <property type="match status" value="1"/>
</dbReference>
<keyword evidence="9" id="KW-0472">Membrane</keyword>
<dbReference type="PANTHER" id="PTHR43289">
    <property type="entry name" value="MITOGEN-ACTIVATED PROTEIN KINASE KINASE KINASE 20-RELATED"/>
    <property type="match status" value="1"/>
</dbReference>
<sequence>MPHWKSPAGYLPCVDADNEGRLVGGRYLLAERLGRGGMGAVWRARDQVLGREVAVKEMLPQPGADDTERARLRERAAREARAAARLSHPSVVRVYDVVEEDDRPWIVMELVPSRSLAEVIRGDGPMAAEAVVEIGLAMIDALRTAHAAGILHRDVKPGNVLITPDGRAVLSDFGIAVVEGDSSVTQSGVVLGAPAYIPPERAKGLSPTAASDLWSLGATLYAAVEGKAPFERSTPLATLTAIVSEDPVPAKHAGPLDPVLHALLARDPARRPDAAETEAMLRDALHEIREERAATRALPPAALPPAAEPIPAAVPAPRTAPPEPDAISGGEPEIVSPLVAPPAKPPKPAREDRPARAFPWLPLPAAIAALVVFGVVVGLILFLIAPGDDKNDRAKGAAGSDSPSPRSDSTPPSSPGPAAETAPVGGQLTQPPNTAPPPSNSAPPPAQTTPPPQGSTQPPTGADGLPAGWTSYTGATTGYRIGLPPGWRRVKTEDSQEFLANAEGTLKLNVDTVASSPTDPVEDWKKAEPDVRRRFTNYQKVSIEKADYRDYPAAAWHFTYGSGTRHHVLNLGFTVPSGRGYSLYMDTPEAVWNDPATQELLAGFMASFRP</sequence>
<feature type="transmembrane region" description="Helical" evidence="9">
    <location>
        <begin position="360"/>
        <end position="385"/>
    </location>
</feature>
<evidence type="ECO:0000256" key="5">
    <source>
        <dbReference type="ARBA" id="ARBA00022777"/>
    </source>
</evidence>
<gene>
    <name evidence="11" type="ORF">EHYA_03947</name>
</gene>
<dbReference type="AlphaFoldDB" id="A0A401YNR2"/>
<dbReference type="EC" id="2.7.11.1" evidence="1"/>
<keyword evidence="9" id="KW-1133">Transmembrane helix</keyword>
<comment type="caution">
    <text evidence="11">The sequence shown here is derived from an EMBL/GenBank/DDBJ whole genome shotgun (WGS) entry which is preliminary data.</text>
</comment>
<keyword evidence="12" id="KW-1185">Reference proteome</keyword>